<comment type="similarity">
    <text evidence="1 3">Belongs to the UDP-glycosyltransferase family.</text>
</comment>
<name>A0AAQ3QH37_9LILI</name>
<accession>A0AAQ3QH37</accession>
<dbReference type="Gene3D" id="3.40.50.2000">
    <property type="entry name" value="Glycogen Phosphorylase B"/>
    <property type="match status" value="2"/>
</dbReference>
<dbReference type="GO" id="GO:0080044">
    <property type="term" value="F:quercetin 7-O-glucosyltransferase activity"/>
    <property type="evidence" value="ECO:0007669"/>
    <property type="project" value="TreeGrafter"/>
</dbReference>
<dbReference type="AlphaFoldDB" id="A0AAQ3QH37"/>
<gene>
    <name evidence="5" type="ORF">Cni_G17781</name>
</gene>
<evidence type="ECO:0000313" key="5">
    <source>
        <dbReference type="EMBL" id="WOL09028.1"/>
    </source>
</evidence>
<sequence length="477" mass="52579">MELKRRQLHFLVATFPFQGHINPALYLAKHLARTLAGVLVTFSTTLSAHRRMFPSSPDDHYDGLLYYSPFSDGFDFDGAIQQFGHYMAGFKVSGPRNFSVLIADLAARGRPVSCVIYTMLLPWAADVALEHGIPSVHYWIQPATVFAVYYHYFHGYGALVDAHCDNPSFTVTLPGLPPLKIRDVPSFLTSPPDHLLYSVKVALSEAFAALNREKAASPKPKVLVNTFDELEPDALTAVDEIDLLTIGPLIHSWSSGGNSSNLKEDENGTGGDMFKPEEKGYLEWLDSNLENSVVYVSFGSLHVFTKSQLEEFSSGLEESGRPYLWVVRRDNREATGVEIETGGHQGMMVAWCSQVKVLSHPAVGCFVTHCGWNSTLESLACGVPTVGVPRLSDQATTARMAEVAWGTGVTVELSGEGMVEASELKRCVEMVMGEGERGVKMRRKAAEWKEKARAAVSEGGSSDRNLRVFLEEIRERL</sequence>
<dbReference type="CDD" id="cd03784">
    <property type="entry name" value="GT1_Gtf-like"/>
    <property type="match status" value="1"/>
</dbReference>
<keyword evidence="6" id="KW-1185">Reference proteome</keyword>
<dbReference type="SUPFAM" id="SSF53756">
    <property type="entry name" value="UDP-Glycosyltransferase/glycogen phosphorylase"/>
    <property type="match status" value="1"/>
</dbReference>
<dbReference type="EMBL" id="CP136894">
    <property type="protein sequence ID" value="WOL09028.1"/>
    <property type="molecule type" value="Genomic_DNA"/>
</dbReference>
<protein>
    <recommendedName>
        <fullName evidence="4">Glycosyltransferase</fullName>
        <ecNumber evidence="4">2.4.1.-</ecNumber>
    </recommendedName>
</protein>
<dbReference type="InterPro" id="IPR002213">
    <property type="entry name" value="UDP_glucos_trans"/>
</dbReference>
<dbReference type="Proteomes" id="UP001327560">
    <property type="component" value="Chromosome 5"/>
</dbReference>
<dbReference type="Pfam" id="PF00201">
    <property type="entry name" value="UDPGT"/>
    <property type="match status" value="1"/>
</dbReference>
<dbReference type="PROSITE" id="PS00375">
    <property type="entry name" value="UDPGT"/>
    <property type="match status" value="1"/>
</dbReference>
<dbReference type="GO" id="GO:0080043">
    <property type="term" value="F:quercetin 3-O-glucosyltransferase activity"/>
    <property type="evidence" value="ECO:0007669"/>
    <property type="project" value="TreeGrafter"/>
</dbReference>
<evidence type="ECO:0000256" key="1">
    <source>
        <dbReference type="ARBA" id="ARBA00009995"/>
    </source>
</evidence>
<keyword evidence="2 3" id="KW-0808">Transferase</keyword>
<keyword evidence="3" id="KW-0328">Glycosyltransferase</keyword>
<proteinExistence type="inferred from homology"/>
<reference evidence="5 6" key="1">
    <citation type="submission" date="2023-10" db="EMBL/GenBank/DDBJ databases">
        <title>Chromosome-scale genome assembly provides insights into flower coloration mechanisms of Canna indica.</title>
        <authorList>
            <person name="Li C."/>
        </authorList>
    </citation>
    <scope>NUCLEOTIDE SEQUENCE [LARGE SCALE GENOMIC DNA]</scope>
    <source>
        <tissue evidence="5">Flower</tissue>
    </source>
</reference>
<evidence type="ECO:0000256" key="3">
    <source>
        <dbReference type="RuleBase" id="RU003718"/>
    </source>
</evidence>
<dbReference type="PANTHER" id="PTHR11926">
    <property type="entry name" value="GLUCOSYL/GLUCURONOSYL TRANSFERASES"/>
    <property type="match status" value="1"/>
</dbReference>
<evidence type="ECO:0000256" key="4">
    <source>
        <dbReference type="RuleBase" id="RU362057"/>
    </source>
</evidence>
<dbReference type="InterPro" id="IPR035595">
    <property type="entry name" value="UDP_glycos_trans_CS"/>
</dbReference>
<evidence type="ECO:0000256" key="2">
    <source>
        <dbReference type="ARBA" id="ARBA00022679"/>
    </source>
</evidence>
<organism evidence="5 6">
    <name type="scientific">Canna indica</name>
    <name type="common">Indian-shot</name>
    <dbReference type="NCBI Taxonomy" id="4628"/>
    <lineage>
        <taxon>Eukaryota</taxon>
        <taxon>Viridiplantae</taxon>
        <taxon>Streptophyta</taxon>
        <taxon>Embryophyta</taxon>
        <taxon>Tracheophyta</taxon>
        <taxon>Spermatophyta</taxon>
        <taxon>Magnoliopsida</taxon>
        <taxon>Liliopsida</taxon>
        <taxon>Zingiberales</taxon>
        <taxon>Cannaceae</taxon>
        <taxon>Canna</taxon>
    </lineage>
</organism>
<dbReference type="PANTHER" id="PTHR11926:SF1534">
    <property type="entry name" value="GLYCOSYLTRANSFERASE"/>
    <property type="match status" value="1"/>
</dbReference>
<dbReference type="FunFam" id="3.40.50.2000:FF:000019">
    <property type="entry name" value="Glycosyltransferase"/>
    <property type="match status" value="1"/>
</dbReference>
<dbReference type="EC" id="2.4.1.-" evidence="4"/>
<evidence type="ECO:0000313" key="6">
    <source>
        <dbReference type="Proteomes" id="UP001327560"/>
    </source>
</evidence>